<evidence type="ECO:0000313" key="2">
    <source>
        <dbReference type="Proteomes" id="UP001596298"/>
    </source>
</evidence>
<dbReference type="EMBL" id="JBHSWH010000001">
    <property type="protein sequence ID" value="MFC6705562.1"/>
    <property type="molecule type" value="Genomic_DNA"/>
</dbReference>
<dbReference type="Proteomes" id="UP001596298">
    <property type="component" value="Unassembled WGS sequence"/>
</dbReference>
<dbReference type="SUPFAM" id="SSF51161">
    <property type="entry name" value="Trimeric LpxA-like enzymes"/>
    <property type="match status" value="1"/>
</dbReference>
<sequence>MKTVTLAPYSDENGNRIEFTGTPTESIHITFRGKNNLARIHSEAKASKLRIDFNGNNGTFLLGSNRHKRTFSGNVRVGQDAEVRIGDEVSATSSVLISAVEGVSVDIGDDVMFASRNEVRADDGHPIFDVRTGKRVNDAQSIKIGQHTWIGAGAIILAGTKIGQGSVIGIGSIVTRDIPNNSIAVGSPAQVVRTDIAWERPHLGLVRPFYKPDASTVEKSPYWHLTADDDTVPKVAPAAASGSQKLSVPRAAATRRLRQAARRGRTAWRRRPFR</sequence>
<dbReference type="GO" id="GO:0016746">
    <property type="term" value="F:acyltransferase activity"/>
    <property type="evidence" value="ECO:0007669"/>
    <property type="project" value="UniProtKB-KW"/>
</dbReference>
<keyword evidence="2" id="KW-1185">Reference proteome</keyword>
<gene>
    <name evidence="1" type="ORF">ACFQDH_09855</name>
</gene>
<dbReference type="Pfam" id="PF00132">
    <property type="entry name" value="Hexapep"/>
    <property type="match status" value="1"/>
</dbReference>
<comment type="caution">
    <text evidence="1">The sequence shown here is derived from an EMBL/GenBank/DDBJ whole genome shotgun (WGS) entry which is preliminary data.</text>
</comment>
<evidence type="ECO:0000313" key="1">
    <source>
        <dbReference type="EMBL" id="MFC6705562.1"/>
    </source>
</evidence>
<keyword evidence="1" id="KW-0808">Transferase</keyword>
<proteinExistence type="predicted"/>
<organism evidence="1 2">
    <name type="scientific">Flexivirga alba</name>
    <dbReference type="NCBI Taxonomy" id="702742"/>
    <lineage>
        <taxon>Bacteria</taxon>
        <taxon>Bacillati</taxon>
        <taxon>Actinomycetota</taxon>
        <taxon>Actinomycetes</taxon>
        <taxon>Micrococcales</taxon>
        <taxon>Dermacoccaceae</taxon>
        <taxon>Flexivirga</taxon>
    </lineage>
</organism>
<dbReference type="InterPro" id="IPR011004">
    <property type="entry name" value="Trimer_LpxA-like_sf"/>
</dbReference>
<name>A0ABW2AF82_9MICO</name>
<dbReference type="PANTHER" id="PTHR23416">
    <property type="entry name" value="SIALIC ACID SYNTHASE-RELATED"/>
    <property type="match status" value="1"/>
</dbReference>
<dbReference type="InterPro" id="IPR051159">
    <property type="entry name" value="Hexapeptide_acetyltransf"/>
</dbReference>
<dbReference type="RefSeq" id="WP_382400807.1">
    <property type="nucleotide sequence ID" value="NZ_JBHSWH010000001.1"/>
</dbReference>
<reference evidence="2" key="1">
    <citation type="journal article" date="2019" name="Int. J. Syst. Evol. Microbiol.">
        <title>The Global Catalogue of Microorganisms (GCM) 10K type strain sequencing project: providing services to taxonomists for standard genome sequencing and annotation.</title>
        <authorList>
            <consortium name="The Broad Institute Genomics Platform"/>
            <consortium name="The Broad Institute Genome Sequencing Center for Infectious Disease"/>
            <person name="Wu L."/>
            <person name="Ma J."/>
        </authorList>
    </citation>
    <scope>NUCLEOTIDE SEQUENCE [LARGE SCALE GENOMIC DNA]</scope>
    <source>
        <strain evidence="2">CCUG 58127</strain>
    </source>
</reference>
<protein>
    <submittedName>
        <fullName evidence="1">Acyltransferase</fullName>
    </submittedName>
</protein>
<dbReference type="InterPro" id="IPR001451">
    <property type="entry name" value="Hexapep"/>
</dbReference>
<accession>A0ABW2AF82</accession>
<dbReference type="CDD" id="cd04647">
    <property type="entry name" value="LbH_MAT_like"/>
    <property type="match status" value="1"/>
</dbReference>
<dbReference type="Gene3D" id="2.160.10.10">
    <property type="entry name" value="Hexapeptide repeat proteins"/>
    <property type="match status" value="1"/>
</dbReference>
<keyword evidence="1" id="KW-0012">Acyltransferase</keyword>